<dbReference type="EMBL" id="CP049140">
    <property type="protein sequence ID" value="QIE87831.1"/>
    <property type="molecule type" value="Genomic_DNA"/>
</dbReference>
<feature type="signal peptide" evidence="1">
    <location>
        <begin position="1"/>
        <end position="24"/>
    </location>
</feature>
<proteinExistence type="predicted"/>
<dbReference type="RefSeq" id="WP_128082577.1">
    <property type="nucleotide sequence ID" value="NZ_CP049140.1"/>
</dbReference>
<evidence type="ECO:0000313" key="3">
    <source>
        <dbReference type="Proteomes" id="UP000501063"/>
    </source>
</evidence>
<reference evidence="2 3" key="1">
    <citation type="submission" date="2020-02" db="EMBL/GenBank/DDBJ databases">
        <title>Integrative conjugative elements (ICEs) and plasmids drive adaptation of Pseudomonas nitroreducens strain HBP1 to wastewater environment.</title>
        <authorList>
            <person name="Sentchilo V."/>
            <person name="Carraro N."/>
            <person name="Bertelli C."/>
            <person name="van der Meer J.R."/>
        </authorList>
    </citation>
    <scope>NUCLEOTIDE SEQUENCE [LARGE SCALE GENOMIC DNA]</scope>
    <source>
        <strain evidence="2 3">HBP1</strain>
    </source>
</reference>
<dbReference type="AlphaFoldDB" id="A0A6G6J024"/>
<keyword evidence="1" id="KW-0732">Signal</keyword>
<dbReference type="PROSITE" id="PS51257">
    <property type="entry name" value="PROKAR_LIPOPROTEIN"/>
    <property type="match status" value="1"/>
</dbReference>
<organism evidence="2 3">
    <name type="scientific">Pseudomonas nitroreducens</name>
    <dbReference type="NCBI Taxonomy" id="46680"/>
    <lineage>
        <taxon>Bacteria</taxon>
        <taxon>Pseudomonadati</taxon>
        <taxon>Pseudomonadota</taxon>
        <taxon>Gammaproteobacteria</taxon>
        <taxon>Pseudomonadales</taxon>
        <taxon>Pseudomonadaceae</taxon>
        <taxon>Pseudomonas</taxon>
    </lineage>
</organism>
<name>A0A6G6J024_PSENT</name>
<evidence type="ECO:0000313" key="2">
    <source>
        <dbReference type="EMBL" id="QIE87831.1"/>
    </source>
</evidence>
<dbReference type="Proteomes" id="UP000501063">
    <property type="component" value="Chromosome"/>
</dbReference>
<feature type="chain" id="PRO_5026312071" evidence="1">
    <location>
        <begin position="25"/>
        <end position="158"/>
    </location>
</feature>
<dbReference type="KEGG" id="pnt:G5B91_16760"/>
<gene>
    <name evidence="2" type="ORF">G5B91_16760</name>
</gene>
<evidence type="ECO:0000256" key="1">
    <source>
        <dbReference type="SAM" id="SignalP"/>
    </source>
</evidence>
<accession>A0A6G6J024</accession>
<protein>
    <submittedName>
        <fullName evidence="2">Uncharacterized protein</fullName>
    </submittedName>
</protein>
<sequence length="158" mass="17002">MQTTARLLAGAWLSAALLSTSAQACQAMHGFSGAVVPVQQMPGPSAFWAHAAWMPNGWPTITYGPTYYSLPPIMQRFTYFHECAHLVLQTSNEFVANCRALQLMQAQGLTSQEENFIANFHANVGPLSPQYGGSGAAFWANTLNVCANGINGTEVGNY</sequence>